<keyword evidence="2" id="KW-1185">Reference proteome</keyword>
<dbReference type="OrthoDB" id="9843126at2"/>
<name>A0A212QR39_9PROT</name>
<dbReference type="EMBL" id="FYEH01000003">
    <property type="protein sequence ID" value="SNB62011.1"/>
    <property type="molecule type" value="Genomic_DNA"/>
</dbReference>
<proteinExistence type="predicted"/>
<reference evidence="1 2" key="1">
    <citation type="submission" date="2017-06" db="EMBL/GenBank/DDBJ databases">
        <authorList>
            <person name="Kim H.J."/>
            <person name="Triplett B.A."/>
        </authorList>
    </citation>
    <scope>NUCLEOTIDE SEQUENCE [LARGE SCALE GENOMIC DNA]</scope>
    <source>
        <strain evidence="1 2">B29T1</strain>
    </source>
</reference>
<protein>
    <submittedName>
        <fullName evidence="1">Uncharacterized protein</fullName>
    </submittedName>
</protein>
<evidence type="ECO:0000313" key="1">
    <source>
        <dbReference type="EMBL" id="SNB62011.1"/>
    </source>
</evidence>
<sequence>MTLPSELTTAIEHARRHAEDGCKGRPFDPVYVHTLDQLAIIDRHISADGLSGLVPGEIDVGRMAVKELNNDEQHFAHALHVIQRYADRITEDNAKWMRRE</sequence>
<dbReference type="Proteomes" id="UP000197065">
    <property type="component" value="Unassembled WGS sequence"/>
</dbReference>
<evidence type="ECO:0000313" key="2">
    <source>
        <dbReference type="Proteomes" id="UP000197065"/>
    </source>
</evidence>
<accession>A0A212QR39</accession>
<gene>
    <name evidence="1" type="ORF">SAMN07250955_10312</name>
</gene>
<organism evidence="1 2">
    <name type="scientific">Arboricoccus pini</name>
    <dbReference type="NCBI Taxonomy" id="1963835"/>
    <lineage>
        <taxon>Bacteria</taxon>
        <taxon>Pseudomonadati</taxon>
        <taxon>Pseudomonadota</taxon>
        <taxon>Alphaproteobacteria</taxon>
        <taxon>Geminicoccales</taxon>
        <taxon>Geminicoccaceae</taxon>
        <taxon>Arboricoccus</taxon>
    </lineage>
</organism>
<dbReference type="AlphaFoldDB" id="A0A212QR39"/>
<dbReference type="RefSeq" id="WP_088560277.1">
    <property type="nucleotide sequence ID" value="NZ_FYEH01000003.1"/>
</dbReference>